<comment type="similarity">
    <text evidence="2 8">Belongs to the cytochrome P450 family.</text>
</comment>
<dbReference type="EMBL" id="JAUCMV010000001">
    <property type="protein sequence ID" value="KAK0423276.1"/>
    <property type="molecule type" value="Genomic_DNA"/>
</dbReference>
<dbReference type="InterPro" id="IPR036396">
    <property type="entry name" value="Cyt_P450_sf"/>
</dbReference>
<dbReference type="Proteomes" id="UP001175271">
    <property type="component" value="Unassembled WGS sequence"/>
</dbReference>
<evidence type="ECO:0000313" key="9">
    <source>
        <dbReference type="EMBL" id="KAK0423276.1"/>
    </source>
</evidence>
<dbReference type="PANTHER" id="PTHR24300">
    <property type="entry name" value="CYTOCHROME P450 508A4-RELATED"/>
    <property type="match status" value="1"/>
</dbReference>
<keyword evidence="7 8" id="KW-0349">Heme</keyword>
<gene>
    <name evidence="9" type="ORF">QR680_008061</name>
</gene>
<dbReference type="PROSITE" id="PS00086">
    <property type="entry name" value="CYTOCHROME_P450"/>
    <property type="match status" value="1"/>
</dbReference>
<evidence type="ECO:0000256" key="3">
    <source>
        <dbReference type="ARBA" id="ARBA00022723"/>
    </source>
</evidence>
<evidence type="ECO:0000256" key="4">
    <source>
        <dbReference type="ARBA" id="ARBA00023002"/>
    </source>
</evidence>
<evidence type="ECO:0000256" key="8">
    <source>
        <dbReference type="RuleBase" id="RU000461"/>
    </source>
</evidence>
<keyword evidence="10" id="KW-1185">Reference proteome</keyword>
<dbReference type="GO" id="GO:0006805">
    <property type="term" value="P:xenobiotic metabolic process"/>
    <property type="evidence" value="ECO:0007669"/>
    <property type="project" value="TreeGrafter"/>
</dbReference>
<evidence type="ECO:0000256" key="7">
    <source>
        <dbReference type="PIRSR" id="PIRSR602401-1"/>
    </source>
</evidence>
<keyword evidence="5 7" id="KW-0408">Iron</keyword>
<keyword evidence="3 7" id="KW-0479">Metal-binding</keyword>
<dbReference type="GO" id="GO:0016712">
    <property type="term" value="F:oxidoreductase activity, acting on paired donors, with incorporation or reduction of molecular oxygen, reduced flavin or flavoprotein as one donor, and incorporation of one atom of oxygen"/>
    <property type="evidence" value="ECO:0007669"/>
    <property type="project" value="TreeGrafter"/>
</dbReference>
<evidence type="ECO:0000256" key="2">
    <source>
        <dbReference type="ARBA" id="ARBA00010617"/>
    </source>
</evidence>
<dbReference type="InterPro" id="IPR017972">
    <property type="entry name" value="Cyt_P450_CS"/>
</dbReference>
<reference evidence="9" key="1">
    <citation type="submission" date="2023-06" db="EMBL/GenBank/DDBJ databases">
        <title>Genomic analysis of the entomopathogenic nematode Steinernema hermaphroditum.</title>
        <authorList>
            <person name="Schwarz E.M."/>
            <person name="Heppert J.K."/>
            <person name="Baniya A."/>
            <person name="Schwartz H.T."/>
            <person name="Tan C.-H."/>
            <person name="Antoshechkin I."/>
            <person name="Sternberg P.W."/>
            <person name="Goodrich-Blair H."/>
            <person name="Dillman A.R."/>
        </authorList>
    </citation>
    <scope>NUCLEOTIDE SEQUENCE</scope>
    <source>
        <strain evidence="9">PS9179</strain>
        <tissue evidence="9">Whole animal</tissue>
    </source>
</reference>
<dbReference type="InterPro" id="IPR001128">
    <property type="entry name" value="Cyt_P450"/>
</dbReference>
<feature type="binding site" description="axial binding residue" evidence="7">
    <location>
        <position position="438"/>
    </location>
    <ligand>
        <name>heme</name>
        <dbReference type="ChEBI" id="CHEBI:30413"/>
    </ligand>
    <ligandPart>
        <name>Fe</name>
        <dbReference type="ChEBI" id="CHEBI:18248"/>
    </ligandPart>
</feature>
<dbReference type="InterPro" id="IPR050182">
    <property type="entry name" value="Cytochrome_P450_fam2"/>
</dbReference>
<protein>
    <recommendedName>
        <fullName evidence="11">Cytochrome P450</fullName>
    </recommendedName>
</protein>
<evidence type="ECO:0000256" key="5">
    <source>
        <dbReference type="ARBA" id="ARBA00023004"/>
    </source>
</evidence>
<evidence type="ECO:0000256" key="6">
    <source>
        <dbReference type="ARBA" id="ARBA00023033"/>
    </source>
</evidence>
<organism evidence="9 10">
    <name type="scientific">Steinernema hermaphroditum</name>
    <dbReference type="NCBI Taxonomy" id="289476"/>
    <lineage>
        <taxon>Eukaryota</taxon>
        <taxon>Metazoa</taxon>
        <taxon>Ecdysozoa</taxon>
        <taxon>Nematoda</taxon>
        <taxon>Chromadorea</taxon>
        <taxon>Rhabditida</taxon>
        <taxon>Tylenchina</taxon>
        <taxon>Panagrolaimomorpha</taxon>
        <taxon>Strongyloidoidea</taxon>
        <taxon>Steinernematidae</taxon>
        <taxon>Steinernema</taxon>
    </lineage>
</organism>
<evidence type="ECO:0008006" key="11">
    <source>
        <dbReference type="Google" id="ProtNLM"/>
    </source>
</evidence>
<evidence type="ECO:0000256" key="1">
    <source>
        <dbReference type="ARBA" id="ARBA00001971"/>
    </source>
</evidence>
<keyword evidence="4 8" id="KW-0560">Oxidoreductase</keyword>
<dbReference type="FunFam" id="1.10.630.10:FF:000036">
    <property type="entry name" value="CYtochrome P450 family"/>
    <property type="match status" value="1"/>
</dbReference>
<dbReference type="GO" id="GO:0020037">
    <property type="term" value="F:heme binding"/>
    <property type="evidence" value="ECO:0007669"/>
    <property type="project" value="InterPro"/>
</dbReference>
<dbReference type="PRINTS" id="PR00463">
    <property type="entry name" value="EP450I"/>
</dbReference>
<dbReference type="Gene3D" id="1.10.630.10">
    <property type="entry name" value="Cytochrome P450"/>
    <property type="match status" value="1"/>
</dbReference>
<dbReference type="PRINTS" id="PR00385">
    <property type="entry name" value="P450"/>
</dbReference>
<dbReference type="SUPFAM" id="SSF48264">
    <property type="entry name" value="Cytochrome P450"/>
    <property type="match status" value="1"/>
</dbReference>
<dbReference type="GO" id="GO:0006082">
    <property type="term" value="P:organic acid metabolic process"/>
    <property type="evidence" value="ECO:0007669"/>
    <property type="project" value="TreeGrafter"/>
</dbReference>
<dbReference type="AlphaFoldDB" id="A0AA39IF70"/>
<name>A0AA39IF70_9BILA</name>
<evidence type="ECO:0000313" key="10">
    <source>
        <dbReference type="Proteomes" id="UP001175271"/>
    </source>
</evidence>
<dbReference type="PANTHER" id="PTHR24300:SF338">
    <property type="entry name" value="CYTOCHROME P450 CYP36A1-RELATED"/>
    <property type="match status" value="1"/>
</dbReference>
<dbReference type="GO" id="GO:0005506">
    <property type="term" value="F:iron ion binding"/>
    <property type="evidence" value="ECO:0007669"/>
    <property type="project" value="InterPro"/>
</dbReference>
<sequence>MFVLTVLAALTVYYLLDKYFVQRKKYPPGPLPLPVFGNILSLRDEYGHSQVLELAKKYGKVFTLWMPQPNIVICDKELIREYFIKKGEIFAGRPSFYFNQLLLGGDYGLIFNENTMYKQQRRFALHVLRDFGVGRPMLQDAVAVEARRLVDLFDKQNGVPVDPSGFLTTSVGNVVHKLVFGTVREHEDPFIHKFKADLAKVLEDTCNAFMLLCEEYPVFRPFGRFFNLGGMNDIIKHNDSILDQVRGEIDLHKKTINYDDAPRDYIDAFLMEIKKRESSGEQEEFTDHQLSIAIYDLFSAGTETTVTTLRYAIHYLLNNPHIQTKIHEEIDRVIGSDYEVNMSDQSRLPYICATIQEVQRVGNILPFTLQHAVQEDVDIAGYRIPKGTIVIPQFQAVHESPEEFEDPLAFHPERFLSPEGTFVKDDRITPFSVGKRACLGESVARMELFMFFTTMMQHYRFEPEEGKPPKMEYARGFVRGAVPFQCRAYKRT</sequence>
<dbReference type="GO" id="GO:0005737">
    <property type="term" value="C:cytoplasm"/>
    <property type="evidence" value="ECO:0007669"/>
    <property type="project" value="TreeGrafter"/>
</dbReference>
<comment type="cofactor">
    <cofactor evidence="1 7">
        <name>heme</name>
        <dbReference type="ChEBI" id="CHEBI:30413"/>
    </cofactor>
</comment>
<keyword evidence="6 8" id="KW-0503">Monooxygenase</keyword>
<proteinExistence type="inferred from homology"/>
<dbReference type="InterPro" id="IPR002401">
    <property type="entry name" value="Cyt_P450_E_grp-I"/>
</dbReference>
<accession>A0AA39IF70</accession>
<comment type="caution">
    <text evidence="9">The sequence shown here is derived from an EMBL/GenBank/DDBJ whole genome shotgun (WGS) entry which is preliminary data.</text>
</comment>
<dbReference type="Pfam" id="PF00067">
    <property type="entry name" value="p450"/>
    <property type="match status" value="1"/>
</dbReference>